<dbReference type="GO" id="GO:0016209">
    <property type="term" value="F:antioxidant activity"/>
    <property type="evidence" value="ECO:0007669"/>
    <property type="project" value="InterPro"/>
</dbReference>
<keyword evidence="8" id="KW-1185">Reference proteome</keyword>
<name>A0A3A1QY39_9BACI</name>
<comment type="subcellular location">
    <subcellularLocation>
        <location evidence="1">Cell envelope</location>
    </subcellularLocation>
</comment>
<keyword evidence="3" id="KW-0735">Signal-anchor</keyword>
<dbReference type="CDD" id="cd02966">
    <property type="entry name" value="TlpA_like_family"/>
    <property type="match status" value="1"/>
</dbReference>
<dbReference type="OrthoDB" id="25753at2"/>
<dbReference type="SUPFAM" id="SSF52833">
    <property type="entry name" value="Thioredoxin-like"/>
    <property type="match status" value="1"/>
</dbReference>
<evidence type="ECO:0000256" key="1">
    <source>
        <dbReference type="ARBA" id="ARBA00004196"/>
    </source>
</evidence>
<dbReference type="InterPro" id="IPR000866">
    <property type="entry name" value="AhpC/TSA"/>
</dbReference>
<gene>
    <name evidence="7" type="primary">resA</name>
    <name evidence="7" type="ORF">D3H55_14055</name>
</gene>
<dbReference type="PROSITE" id="PS51352">
    <property type="entry name" value="THIOREDOXIN_2"/>
    <property type="match status" value="1"/>
</dbReference>
<evidence type="ECO:0000256" key="5">
    <source>
        <dbReference type="ARBA" id="ARBA00023284"/>
    </source>
</evidence>
<keyword evidence="5" id="KW-0676">Redox-active center</keyword>
<sequence>MKKKKRLIMRTMILFVLLCAVGYTLYANLFQKEQNQRVVVGDAAPDFALSTLNGDDFQLSDHEGKAVLVNFWGSWCGPCKKEMPAIQDAYEHYKDENFEVVTINIRESEFTVNKFFENNGLSIPVVMDKDGEVYDRYGIHNLPASFFITQDGTVKRMVQGEMNRQDIDQWIEEVLPKS</sequence>
<accession>A0A3A1QY39</accession>
<feature type="domain" description="Thioredoxin" evidence="6">
    <location>
        <begin position="38"/>
        <end position="176"/>
    </location>
</feature>
<protein>
    <submittedName>
        <fullName evidence="7">Thiol-disulfide oxidoreductase ResA</fullName>
    </submittedName>
</protein>
<reference evidence="7 8" key="1">
    <citation type="submission" date="2018-09" db="EMBL/GenBank/DDBJ databases">
        <title>Bacillus saliacetes sp. nov., isolated from Thai shrimp paste (Ka-pi).</title>
        <authorList>
            <person name="Daroonpunt R."/>
            <person name="Tanasupawat S."/>
            <person name="Yiamsombut S."/>
        </authorList>
    </citation>
    <scope>NUCLEOTIDE SEQUENCE [LARGE SCALE GENOMIC DNA]</scope>
    <source>
        <strain evidence="7 8">SKP7-4</strain>
    </source>
</reference>
<keyword evidence="3" id="KW-0812">Transmembrane</keyword>
<evidence type="ECO:0000256" key="3">
    <source>
        <dbReference type="ARBA" id="ARBA00022968"/>
    </source>
</evidence>
<dbReference type="InterPro" id="IPR017937">
    <property type="entry name" value="Thioredoxin_CS"/>
</dbReference>
<dbReference type="InterPro" id="IPR036249">
    <property type="entry name" value="Thioredoxin-like_sf"/>
</dbReference>
<dbReference type="RefSeq" id="WP_119547829.1">
    <property type="nucleotide sequence ID" value="NZ_QXIR01000019.1"/>
</dbReference>
<dbReference type="Proteomes" id="UP000265801">
    <property type="component" value="Unassembled WGS sequence"/>
</dbReference>
<evidence type="ECO:0000259" key="6">
    <source>
        <dbReference type="PROSITE" id="PS51352"/>
    </source>
</evidence>
<dbReference type="PANTHER" id="PTHR42852:SF6">
    <property type="entry name" value="THIOL:DISULFIDE INTERCHANGE PROTEIN DSBE"/>
    <property type="match status" value="1"/>
</dbReference>
<dbReference type="InterPro" id="IPR050553">
    <property type="entry name" value="Thioredoxin_ResA/DsbE_sf"/>
</dbReference>
<dbReference type="EMBL" id="QXIR01000019">
    <property type="protein sequence ID" value="RIW32066.1"/>
    <property type="molecule type" value="Genomic_DNA"/>
</dbReference>
<dbReference type="Pfam" id="PF00578">
    <property type="entry name" value="AhpC-TSA"/>
    <property type="match status" value="1"/>
</dbReference>
<evidence type="ECO:0000313" key="7">
    <source>
        <dbReference type="EMBL" id="RIW32066.1"/>
    </source>
</evidence>
<dbReference type="GO" id="GO:0016491">
    <property type="term" value="F:oxidoreductase activity"/>
    <property type="evidence" value="ECO:0007669"/>
    <property type="project" value="InterPro"/>
</dbReference>
<keyword evidence="4" id="KW-1015">Disulfide bond</keyword>
<dbReference type="PROSITE" id="PS00194">
    <property type="entry name" value="THIOREDOXIN_1"/>
    <property type="match status" value="1"/>
</dbReference>
<dbReference type="AlphaFoldDB" id="A0A3A1QY39"/>
<evidence type="ECO:0000256" key="2">
    <source>
        <dbReference type="ARBA" id="ARBA00022748"/>
    </source>
</evidence>
<dbReference type="Gene3D" id="3.40.30.10">
    <property type="entry name" value="Glutaredoxin"/>
    <property type="match status" value="1"/>
</dbReference>
<dbReference type="NCBIfam" id="NF002854">
    <property type="entry name" value="PRK03147.1"/>
    <property type="match status" value="1"/>
</dbReference>
<evidence type="ECO:0000256" key="4">
    <source>
        <dbReference type="ARBA" id="ARBA00023157"/>
    </source>
</evidence>
<dbReference type="GO" id="GO:0017004">
    <property type="term" value="P:cytochrome complex assembly"/>
    <property type="evidence" value="ECO:0007669"/>
    <property type="project" value="UniProtKB-KW"/>
</dbReference>
<dbReference type="PANTHER" id="PTHR42852">
    <property type="entry name" value="THIOL:DISULFIDE INTERCHANGE PROTEIN DSBE"/>
    <property type="match status" value="1"/>
</dbReference>
<keyword evidence="2" id="KW-0201">Cytochrome c-type biogenesis</keyword>
<dbReference type="GO" id="GO:0030313">
    <property type="term" value="C:cell envelope"/>
    <property type="evidence" value="ECO:0007669"/>
    <property type="project" value="UniProtKB-SubCell"/>
</dbReference>
<comment type="caution">
    <text evidence="7">The sequence shown here is derived from an EMBL/GenBank/DDBJ whole genome shotgun (WGS) entry which is preliminary data.</text>
</comment>
<organism evidence="7 8">
    <name type="scientific">Bacillus salacetis</name>
    <dbReference type="NCBI Taxonomy" id="2315464"/>
    <lineage>
        <taxon>Bacteria</taxon>
        <taxon>Bacillati</taxon>
        <taxon>Bacillota</taxon>
        <taxon>Bacilli</taxon>
        <taxon>Bacillales</taxon>
        <taxon>Bacillaceae</taxon>
        <taxon>Bacillus</taxon>
    </lineage>
</organism>
<dbReference type="InterPro" id="IPR013766">
    <property type="entry name" value="Thioredoxin_domain"/>
</dbReference>
<evidence type="ECO:0000313" key="8">
    <source>
        <dbReference type="Proteomes" id="UP000265801"/>
    </source>
</evidence>
<proteinExistence type="predicted"/>